<accession>A0A1D7QW97</accession>
<dbReference type="GO" id="GO:0004300">
    <property type="term" value="F:enoyl-CoA hydratase activity"/>
    <property type="evidence" value="ECO:0007669"/>
    <property type="project" value="UniProtKB-EC"/>
</dbReference>
<dbReference type="Proteomes" id="UP000094463">
    <property type="component" value="Chromosome"/>
</dbReference>
<dbReference type="InterPro" id="IPR029045">
    <property type="entry name" value="ClpP/crotonase-like_dom_sf"/>
</dbReference>
<evidence type="ECO:0000313" key="1">
    <source>
        <dbReference type="EMBL" id="AOM83287.1"/>
    </source>
</evidence>
<keyword evidence="1" id="KW-0456">Lyase</keyword>
<protein>
    <submittedName>
        <fullName evidence="1">Hydratase, crotonase/enoyl-CoA hydratase superfamily</fullName>
        <ecNumber evidence="1">4.2.1.17</ecNumber>
    </submittedName>
</protein>
<dbReference type="STRING" id="632773.BBEV_1926"/>
<dbReference type="Gene3D" id="3.90.226.10">
    <property type="entry name" value="2-enoyl-CoA Hydratase, Chain A, domain 1"/>
    <property type="match status" value="1"/>
</dbReference>
<dbReference type="Pfam" id="PF00378">
    <property type="entry name" value="ECH_1"/>
    <property type="match status" value="1"/>
</dbReference>
<dbReference type="AlphaFoldDB" id="A0A1D7QW97"/>
<sequence>MRTVEQSWLDKGVAKITLNRPHVKNAVNFDMLENLEIVLDQLERDKTLQAVLICGAGETFCSGGDLNDFHTLAGGADVYDHMLKPMMDQLYRIAFLPCPVTAFVEGAAIGGGAELAMACDKVILTPASKVGFIQVKLGIQTGWGGAELLSRHVDHKTVFEMLSTGELYSANDLEQKGLTVKASIPSVADLKNVHKKRADETMYQAMKMEALTCSRSWGSEKHGEMIRLFLDRQ</sequence>
<dbReference type="GO" id="GO:0006635">
    <property type="term" value="P:fatty acid beta-oxidation"/>
    <property type="evidence" value="ECO:0007669"/>
    <property type="project" value="TreeGrafter"/>
</dbReference>
<dbReference type="RefSeq" id="WP_069365285.1">
    <property type="nucleotide sequence ID" value="NZ_CP012502.1"/>
</dbReference>
<dbReference type="OrthoDB" id="9775794at2"/>
<dbReference type="PANTHER" id="PTHR11941:SF54">
    <property type="entry name" value="ENOYL-COA HYDRATASE, MITOCHONDRIAL"/>
    <property type="match status" value="1"/>
</dbReference>
<gene>
    <name evidence="1" type="primary">paaF</name>
    <name evidence="1" type="ORF">BBEV_1926</name>
</gene>
<proteinExistence type="predicted"/>
<dbReference type="KEGG" id="bbev:BBEV_1926"/>
<dbReference type="EMBL" id="CP012502">
    <property type="protein sequence ID" value="AOM83287.1"/>
    <property type="molecule type" value="Genomic_DNA"/>
</dbReference>
<dbReference type="CDD" id="cd06558">
    <property type="entry name" value="crotonase-like"/>
    <property type="match status" value="1"/>
</dbReference>
<dbReference type="EC" id="4.2.1.17" evidence="1"/>
<keyword evidence="2" id="KW-1185">Reference proteome</keyword>
<dbReference type="InterPro" id="IPR001753">
    <property type="entry name" value="Enoyl-CoA_hydra/iso"/>
</dbReference>
<organism evidence="1 2">
    <name type="scientific">Salisediminibacterium beveridgei</name>
    <dbReference type="NCBI Taxonomy" id="632773"/>
    <lineage>
        <taxon>Bacteria</taxon>
        <taxon>Bacillati</taxon>
        <taxon>Bacillota</taxon>
        <taxon>Bacilli</taxon>
        <taxon>Bacillales</taxon>
        <taxon>Bacillaceae</taxon>
        <taxon>Salisediminibacterium</taxon>
    </lineage>
</organism>
<evidence type="ECO:0000313" key="2">
    <source>
        <dbReference type="Proteomes" id="UP000094463"/>
    </source>
</evidence>
<dbReference type="SUPFAM" id="SSF52096">
    <property type="entry name" value="ClpP/crotonase"/>
    <property type="match status" value="1"/>
</dbReference>
<dbReference type="PANTHER" id="PTHR11941">
    <property type="entry name" value="ENOYL-COA HYDRATASE-RELATED"/>
    <property type="match status" value="1"/>
</dbReference>
<name>A0A1D7QW97_9BACI</name>
<reference evidence="1 2" key="1">
    <citation type="submission" date="2015-08" db="EMBL/GenBank/DDBJ databases">
        <title>The complete genome sequence of Bacillus beveridgei MLTeJB.</title>
        <authorList>
            <person name="Hanson T.E."/>
            <person name="Mesa C."/>
            <person name="Basesman S.M."/>
            <person name="Oremland R.S."/>
        </authorList>
    </citation>
    <scope>NUCLEOTIDE SEQUENCE [LARGE SCALE GENOMIC DNA]</scope>
    <source>
        <strain evidence="1 2">MLTeJB</strain>
    </source>
</reference>